<organism evidence="2 3">
    <name type="scientific">Bifidobacterium apousia</name>
    <dbReference type="NCBI Taxonomy" id="2750996"/>
    <lineage>
        <taxon>Bacteria</taxon>
        <taxon>Bacillati</taxon>
        <taxon>Actinomycetota</taxon>
        <taxon>Actinomycetes</taxon>
        <taxon>Bifidobacteriales</taxon>
        <taxon>Bifidobacteriaceae</taxon>
        <taxon>Bifidobacterium</taxon>
    </lineage>
</organism>
<evidence type="ECO:0000313" key="3">
    <source>
        <dbReference type="Proteomes" id="UP000316508"/>
    </source>
</evidence>
<feature type="compositionally biased region" description="Basic and acidic residues" evidence="1">
    <location>
        <begin position="80"/>
        <end position="97"/>
    </location>
</feature>
<name>A0A556R1S2_9BIFI</name>
<evidence type="ECO:0000256" key="1">
    <source>
        <dbReference type="SAM" id="MobiDB-lite"/>
    </source>
</evidence>
<reference evidence="2 3" key="1">
    <citation type="submission" date="2019-07" db="EMBL/GenBank/DDBJ databases">
        <title>Bifidobacterium asteroides genomes.</title>
        <authorList>
            <person name="Zheng H."/>
        </authorList>
    </citation>
    <scope>NUCLEOTIDE SEQUENCE [LARGE SCALE GENOMIC DNA]</scope>
    <source>
        <strain evidence="2 3">W8102</strain>
    </source>
</reference>
<evidence type="ECO:0000313" key="2">
    <source>
        <dbReference type="EMBL" id="TSJ82848.1"/>
    </source>
</evidence>
<proteinExistence type="predicted"/>
<dbReference type="RefSeq" id="WP_144085886.1">
    <property type="nucleotide sequence ID" value="NZ_VMHK01000005.1"/>
</dbReference>
<gene>
    <name evidence="2" type="ORF">FPK30_06990</name>
</gene>
<feature type="compositionally biased region" description="Polar residues" evidence="1">
    <location>
        <begin position="99"/>
        <end position="110"/>
    </location>
</feature>
<feature type="region of interest" description="Disordered" evidence="1">
    <location>
        <begin position="65"/>
        <end position="110"/>
    </location>
</feature>
<dbReference type="AlphaFoldDB" id="A0A556R1S2"/>
<sequence>MRESDKIRLQGHVQSQKSAREPMQETSEINGLYVDRYLLMQQAVPAGQRQEEDSAILLTTVHEQLPLQRGQGRPKPVRRQVKDDPPARKTNIERRAETLNPSPLTRTVIA</sequence>
<dbReference type="Proteomes" id="UP000316508">
    <property type="component" value="Unassembled WGS sequence"/>
</dbReference>
<keyword evidence="3" id="KW-1185">Reference proteome</keyword>
<accession>A0A556R1S2</accession>
<comment type="caution">
    <text evidence="2">The sequence shown here is derived from an EMBL/GenBank/DDBJ whole genome shotgun (WGS) entry which is preliminary data.</text>
</comment>
<protein>
    <submittedName>
        <fullName evidence="2">Uncharacterized protein</fullName>
    </submittedName>
</protein>
<dbReference type="EMBL" id="VMHK01000005">
    <property type="protein sequence ID" value="TSJ82848.1"/>
    <property type="molecule type" value="Genomic_DNA"/>
</dbReference>
<feature type="region of interest" description="Disordered" evidence="1">
    <location>
        <begin position="1"/>
        <end position="25"/>
    </location>
</feature>